<feature type="compositionally biased region" description="Low complexity" evidence="1">
    <location>
        <begin position="241"/>
        <end position="250"/>
    </location>
</feature>
<evidence type="ECO:0000256" key="1">
    <source>
        <dbReference type="SAM" id="MobiDB-lite"/>
    </source>
</evidence>
<feature type="region of interest" description="Disordered" evidence="1">
    <location>
        <begin position="454"/>
        <end position="489"/>
    </location>
</feature>
<feature type="region of interest" description="Disordered" evidence="1">
    <location>
        <begin position="803"/>
        <end position="823"/>
    </location>
</feature>
<feature type="compositionally biased region" description="Low complexity" evidence="1">
    <location>
        <begin position="304"/>
        <end position="334"/>
    </location>
</feature>
<feature type="region of interest" description="Disordered" evidence="1">
    <location>
        <begin position="202"/>
        <end position="221"/>
    </location>
</feature>
<name>A0ABP1QX68_9HEXA</name>
<protein>
    <submittedName>
        <fullName evidence="2">Uncharacterized protein</fullName>
    </submittedName>
</protein>
<feature type="region of interest" description="Disordered" evidence="1">
    <location>
        <begin position="97"/>
        <end position="185"/>
    </location>
</feature>
<dbReference type="Proteomes" id="UP001642540">
    <property type="component" value="Unassembled WGS sequence"/>
</dbReference>
<sequence>MGRGRLRRGCSLEVIFEEDPDFCSHLDSLDGGVAIRFGIKEPDEAISLDSLLEVEEYQVRFQDPADAEQVFRSLDGFIDVRNMDNCMVEWDEFSMDSNSSKVEQDSTENVTVERDPFLDSNDFAGASNAENGGSTSSTESNGSVCTVNSFSMQKGRSKSNGNEGKSSSSITNGTRAGGGSGGSKYRSNLKVELVTQLNKSQEANLHSSITTPASSSATVNPSNLYSGNSHLNLQSSFAPAPIAASSSTSTGVPSKYPNNQQLHRQKQQQPLVSQFSPDQDRQSCGGDVKRVRALFELRNHSRTSLDGSESIGSSSNGSTCPSSPESTTRSISSRNGGDTSPCGSSSGRTGIYSKNGRRSRASPQNQQHSQSTGSAATKVLRSAYSNLSLNQMSNAVGGSTTNLSSNTGAGAGNHSSYDFVDLLVNDKVVIEDAPDIYQTNRSRRQGILDRDVLSSLSSSNTRPTALINLNPPDKPSGGSLRRSRSMGTGISALGSPSSACCMENGMITQSSSKTNILAEELPAPDTVKNVRNVFENMLKMRSSNNGSESSVDITPTGFSGSFSIVKKSLSYIKSNPTSRIYRSESMRDDFPSLGRRYGKPILTSEASSPVHSPSYPPFVASSPAPSSSKVVGSLSENVTSASTSSISEEVSVTDGCRVSPRNKNSIERKISEPAKFSPKINSGLSPYSVPSMLRAPSFQAPLTEEDSSFSSNVTTEDYRSRKYVHADVLQKIRSAGTTTTYFGGKIVAKTIKNRKIPLSRRHTFDFQDYVGISGDGGWYSNYDPYNSSNYCRDDETFEKYPNVSSSEISEVRSPSSSRPALDIPLKSSSSTSIYASRNTTISGALDSIFAGGVSGLLTFASKPIDTTPRIISVLPKSPPGSQTGSPVKSCSPVSSVIEEGRNSPEGCEASNEKAVEQDGNNNNLPGKLDSPSHSNCTGESKSFNKKFSQITEGAWF</sequence>
<evidence type="ECO:0000313" key="3">
    <source>
        <dbReference type="Proteomes" id="UP001642540"/>
    </source>
</evidence>
<keyword evidence="3" id="KW-1185">Reference proteome</keyword>
<dbReference type="EMBL" id="CAXLJM020000049">
    <property type="protein sequence ID" value="CAL8114034.1"/>
    <property type="molecule type" value="Genomic_DNA"/>
</dbReference>
<feature type="region of interest" description="Disordered" evidence="1">
    <location>
        <begin position="303"/>
        <end position="375"/>
    </location>
</feature>
<feature type="compositionally biased region" description="Polar residues" evidence="1">
    <location>
        <begin position="361"/>
        <end position="375"/>
    </location>
</feature>
<comment type="caution">
    <text evidence="2">The sequence shown here is derived from an EMBL/GenBank/DDBJ whole genome shotgun (WGS) entry which is preliminary data.</text>
</comment>
<feature type="compositionally biased region" description="Polar residues" evidence="1">
    <location>
        <begin position="335"/>
        <end position="348"/>
    </location>
</feature>
<feature type="compositionally biased region" description="Low complexity" evidence="1">
    <location>
        <begin position="476"/>
        <end position="489"/>
    </location>
</feature>
<reference evidence="2 3" key="1">
    <citation type="submission" date="2024-08" db="EMBL/GenBank/DDBJ databases">
        <authorList>
            <person name="Cucini C."/>
            <person name="Frati F."/>
        </authorList>
    </citation>
    <scope>NUCLEOTIDE SEQUENCE [LARGE SCALE GENOMIC DNA]</scope>
</reference>
<feature type="region of interest" description="Disordered" evidence="1">
    <location>
        <begin position="241"/>
        <end position="286"/>
    </location>
</feature>
<feature type="compositionally biased region" description="Low complexity" evidence="1">
    <location>
        <begin position="885"/>
        <end position="896"/>
    </location>
</feature>
<proteinExistence type="predicted"/>
<feature type="compositionally biased region" description="Low complexity" evidence="1">
    <location>
        <begin position="803"/>
        <end position="819"/>
    </location>
</feature>
<organism evidence="2 3">
    <name type="scientific">Orchesella dallaii</name>
    <dbReference type="NCBI Taxonomy" id="48710"/>
    <lineage>
        <taxon>Eukaryota</taxon>
        <taxon>Metazoa</taxon>
        <taxon>Ecdysozoa</taxon>
        <taxon>Arthropoda</taxon>
        <taxon>Hexapoda</taxon>
        <taxon>Collembola</taxon>
        <taxon>Entomobryomorpha</taxon>
        <taxon>Entomobryoidea</taxon>
        <taxon>Orchesellidae</taxon>
        <taxon>Orchesellinae</taxon>
        <taxon>Orchesella</taxon>
    </lineage>
</organism>
<feature type="region of interest" description="Disordered" evidence="1">
    <location>
        <begin position="873"/>
        <end position="943"/>
    </location>
</feature>
<gene>
    <name evidence="2" type="ORF">ODALV1_LOCUS16284</name>
</gene>
<accession>A0ABP1QX68</accession>
<feature type="compositionally biased region" description="Polar residues" evidence="1">
    <location>
        <begin position="144"/>
        <end position="154"/>
    </location>
</feature>
<feature type="compositionally biased region" description="Polar residues" evidence="1">
    <location>
        <begin position="931"/>
        <end position="943"/>
    </location>
</feature>
<feature type="compositionally biased region" description="Low complexity" evidence="1">
    <location>
        <begin position="207"/>
        <end position="218"/>
    </location>
</feature>
<feature type="compositionally biased region" description="Low complexity" evidence="1">
    <location>
        <begin position="130"/>
        <end position="143"/>
    </location>
</feature>
<feature type="compositionally biased region" description="Low complexity" evidence="1">
    <location>
        <begin position="158"/>
        <end position="169"/>
    </location>
</feature>
<evidence type="ECO:0000313" key="2">
    <source>
        <dbReference type="EMBL" id="CAL8114034.1"/>
    </source>
</evidence>